<name>A0A1V6PH94_PENDC</name>
<feature type="transmembrane region" description="Helical" evidence="2">
    <location>
        <begin position="45"/>
        <end position="63"/>
    </location>
</feature>
<dbReference type="PANTHER" id="PTHR35184:SF1">
    <property type="entry name" value="INTEGRAL MEMBRANE PROTEIN"/>
    <property type="match status" value="1"/>
</dbReference>
<reference evidence="4" key="1">
    <citation type="journal article" date="2017" name="Nat. Microbiol.">
        <title>Global analysis of biosynthetic gene clusters reveals vast potential of secondary metabolite production in Penicillium species.</title>
        <authorList>
            <person name="Nielsen J.C."/>
            <person name="Grijseels S."/>
            <person name="Prigent S."/>
            <person name="Ji B."/>
            <person name="Dainat J."/>
            <person name="Nielsen K.F."/>
            <person name="Frisvad J.C."/>
            <person name="Workman M."/>
            <person name="Nielsen J."/>
        </authorList>
    </citation>
    <scope>NUCLEOTIDE SEQUENCE [LARGE SCALE GENOMIC DNA]</scope>
    <source>
        <strain evidence="4">IBT 11843</strain>
    </source>
</reference>
<dbReference type="EMBL" id="MDYL01000004">
    <property type="protein sequence ID" value="OQD76418.1"/>
    <property type="molecule type" value="Genomic_DNA"/>
</dbReference>
<organism evidence="3 4">
    <name type="scientific">Penicillium decumbens</name>
    <dbReference type="NCBI Taxonomy" id="69771"/>
    <lineage>
        <taxon>Eukaryota</taxon>
        <taxon>Fungi</taxon>
        <taxon>Dikarya</taxon>
        <taxon>Ascomycota</taxon>
        <taxon>Pezizomycotina</taxon>
        <taxon>Eurotiomycetes</taxon>
        <taxon>Eurotiomycetidae</taxon>
        <taxon>Eurotiales</taxon>
        <taxon>Aspergillaceae</taxon>
        <taxon>Penicillium</taxon>
    </lineage>
</organism>
<dbReference type="PANTHER" id="PTHR35184">
    <property type="entry name" value="YALI0C10208P"/>
    <property type="match status" value="1"/>
</dbReference>
<evidence type="ECO:0000256" key="1">
    <source>
        <dbReference type="SAM" id="MobiDB-lite"/>
    </source>
</evidence>
<dbReference type="STRING" id="69771.A0A1V6PH94"/>
<comment type="caution">
    <text evidence="3">The sequence shown here is derived from an EMBL/GenBank/DDBJ whole genome shotgun (WGS) entry which is preliminary data.</text>
</comment>
<evidence type="ECO:0000313" key="3">
    <source>
        <dbReference type="EMBL" id="OQD76418.1"/>
    </source>
</evidence>
<sequence length="112" mass="13047">MAYTGLRHSPCWTPSLSWCFVSRRTIWMDPRPATSPTWYQFKACFYIFNFAIDWTVVMLFLVIRHDKRMWVPDGSSKVRHYRVGAVEVVEDGEKGENMSTVSEQKGLEKAGH</sequence>
<keyword evidence="2" id="KW-0812">Transmembrane</keyword>
<accession>A0A1V6PH94</accession>
<keyword evidence="4" id="KW-1185">Reference proteome</keyword>
<dbReference type="Proteomes" id="UP000191522">
    <property type="component" value="Unassembled WGS sequence"/>
</dbReference>
<protein>
    <submittedName>
        <fullName evidence="3">Uncharacterized protein</fullName>
    </submittedName>
</protein>
<evidence type="ECO:0000256" key="2">
    <source>
        <dbReference type="SAM" id="Phobius"/>
    </source>
</evidence>
<keyword evidence="2" id="KW-0472">Membrane</keyword>
<feature type="region of interest" description="Disordered" evidence="1">
    <location>
        <begin position="93"/>
        <end position="112"/>
    </location>
</feature>
<evidence type="ECO:0000313" key="4">
    <source>
        <dbReference type="Proteomes" id="UP000191522"/>
    </source>
</evidence>
<gene>
    <name evidence="3" type="ORF">PENDEC_c004G05561</name>
</gene>
<keyword evidence="2" id="KW-1133">Transmembrane helix</keyword>
<dbReference type="OrthoDB" id="3357002at2759"/>
<proteinExistence type="predicted"/>
<dbReference type="AlphaFoldDB" id="A0A1V6PH94"/>